<keyword evidence="2" id="KW-0238">DNA-binding</keyword>
<evidence type="ECO:0000256" key="2">
    <source>
        <dbReference type="ARBA" id="ARBA00023125"/>
    </source>
</evidence>
<reference evidence="5" key="1">
    <citation type="submission" date="2022-10" db="EMBL/GenBank/DDBJ databases">
        <title>Gaoshiqiia sediminis gen. nov., sp. nov., isolated from coastal sediment.</title>
        <authorList>
            <person name="Yu W.X."/>
            <person name="Mu D.S."/>
            <person name="Du J.Z."/>
            <person name="Liang Y.Q."/>
        </authorList>
    </citation>
    <scope>NUCLEOTIDE SEQUENCE</scope>
    <source>
        <strain evidence="5">A06</strain>
    </source>
</reference>
<dbReference type="Proteomes" id="UP001163821">
    <property type="component" value="Unassembled WGS sequence"/>
</dbReference>
<proteinExistence type="predicted"/>
<dbReference type="GO" id="GO:0003677">
    <property type="term" value="F:DNA binding"/>
    <property type="evidence" value="ECO:0007669"/>
    <property type="project" value="UniProtKB-KW"/>
</dbReference>
<dbReference type="InterPro" id="IPR000792">
    <property type="entry name" value="Tscrpt_reg_LuxR_C"/>
</dbReference>
<evidence type="ECO:0000259" key="4">
    <source>
        <dbReference type="PROSITE" id="PS50043"/>
    </source>
</evidence>
<dbReference type="GO" id="GO:0006355">
    <property type="term" value="P:regulation of DNA-templated transcription"/>
    <property type="evidence" value="ECO:0007669"/>
    <property type="project" value="InterPro"/>
</dbReference>
<evidence type="ECO:0000313" key="6">
    <source>
        <dbReference type="Proteomes" id="UP001163821"/>
    </source>
</evidence>
<dbReference type="SUPFAM" id="SSF46894">
    <property type="entry name" value="C-terminal effector domain of the bipartite response regulators"/>
    <property type="match status" value="1"/>
</dbReference>
<sequence>MIHPTDYLLFISKLIEFVVKEKKQVNGDLTGLVESFTFRVKDPKNHWVKVEFHALMIVPDMLVGIIRKAPPAESNHTAINQISAREMEVLQLISLGDSAKMIGEKLSISMNTVITHRKHLKQKLQVKNTAELIKEAVKARII</sequence>
<dbReference type="Pfam" id="PF00196">
    <property type="entry name" value="GerE"/>
    <property type="match status" value="1"/>
</dbReference>
<name>A0AA41Y709_9BACT</name>
<comment type="caution">
    <text evidence="5">The sequence shown here is derived from an EMBL/GenBank/DDBJ whole genome shotgun (WGS) entry which is preliminary data.</text>
</comment>
<feature type="domain" description="HTH luxR-type" evidence="4">
    <location>
        <begin position="75"/>
        <end position="140"/>
    </location>
</feature>
<gene>
    <name evidence="5" type="ORF">N2K84_17755</name>
</gene>
<dbReference type="InterPro" id="IPR036388">
    <property type="entry name" value="WH-like_DNA-bd_sf"/>
</dbReference>
<dbReference type="InterPro" id="IPR016032">
    <property type="entry name" value="Sig_transdc_resp-reg_C-effctor"/>
</dbReference>
<accession>A0AA41Y709</accession>
<dbReference type="Gene3D" id="1.10.10.10">
    <property type="entry name" value="Winged helix-like DNA-binding domain superfamily/Winged helix DNA-binding domain"/>
    <property type="match status" value="1"/>
</dbReference>
<keyword evidence="3" id="KW-0804">Transcription</keyword>
<dbReference type="AlphaFoldDB" id="A0AA41Y709"/>
<keyword evidence="1" id="KW-0805">Transcription regulation</keyword>
<evidence type="ECO:0000256" key="3">
    <source>
        <dbReference type="ARBA" id="ARBA00023163"/>
    </source>
</evidence>
<dbReference type="PANTHER" id="PTHR44688:SF16">
    <property type="entry name" value="DNA-BINDING TRANSCRIPTIONAL ACTIVATOR DEVR_DOSR"/>
    <property type="match status" value="1"/>
</dbReference>
<dbReference type="EMBL" id="JAPAAF010000042">
    <property type="protein sequence ID" value="MCW0484589.1"/>
    <property type="molecule type" value="Genomic_DNA"/>
</dbReference>
<protein>
    <submittedName>
        <fullName evidence="5">LuxR C-terminal-related transcriptional regulator</fullName>
    </submittedName>
</protein>
<evidence type="ECO:0000256" key="1">
    <source>
        <dbReference type="ARBA" id="ARBA00023015"/>
    </source>
</evidence>
<organism evidence="5 6">
    <name type="scientific">Gaoshiqia sediminis</name>
    <dbReference type="NCBI Taxonomy" id="2986998"/>
    <lineage>
        <taxon>Bacteria</taxon>
        <taxon>Pseudomonadati</taxon>
        <taxon>Bacteroidota</taxon>
        <taxon>Bacteroidia</taxon>
        <taxon>Marinilabiliales</taxon>
        <taxon>Prolixibacteraceae</taxon>
        <taxon>Gaoshiqia</taxon>
    </lineage>
</organism>
<dbReference type="PROSITE" id="PS50043">
    <property type="entry name" value="HTH_LUXR_2"/>
    <property type="match status" value="1"/>
</dbReference>
<evidence type="ECO:0000313" key="5">
    <source>
        <dbReference type="EMBL" id="MCW0484589.1"/>
    </source>
</evidence>
<dbReference type="PROSITE" id="PS00622">
    <property type="entry name" value="HTH_LUXR_1"/>
    <property type="match status" value="1"/>
</dbReference>
<dbReference type="PRINTS" id="PR00038">
    <property type="entry name" value="HTHLUXR"/>
</dbReference>
<keyword evidence="6" id="KW-1185">Reference proteome</keyword>
<dbReference type="PANTHER" id="PTHR44688">
    <property type="entry name" value="DNA-BINDING TRANSCRIPTIONAL ACTIVATOR DEVR_DOSR"/>
    <property type="match status" value="1"/>
</dbReference>
<dbReference type="SMART" id="SM00421">
    <property type="entry name" value="HTH_LUXR"/>
    <property type="match status" value="1"/>
</dbReference>
<dbReference type="CDD" id="cd06170">
    <property type="entry name" value="LuxR_C_like"/>
    <property type="match status" value="1"/>
</dbReference>
<dbReference type="RefSeq" id="WP_282593181.1">
    <property type="nucleotide sequence ID" value="NZ_JAPAAF010000042.1"/>
</dbReference>